<dbReference type="EMBL" id="JAINUG010000094">
    <property type="protein sequence ID" value="KAJ8397958.1"/>
    <property type="molecule type" value="Genomic_DNA"/>
</dbReference>
<reference evidence="2" key="1">
    <citation type="journal article" date="2023" name="Science">
        <title>Genome structures resolve the early diversification of teleost fishes.</title>
        <authorList>
            <person name="Parey E."/>
            <person name="Louis A."/>
            <person name="Montfort J."/>
            <person name="Bouchez O."/>
            <person name="Roques C."/>
            <person name="Iampietro C."/>
            <person name="Lluch J."/>
            <person name="Castinel A."/>
            <person name="Donnadieu C."/>
            <person name="Desvignes T."/>
            <person name="Floi Bucao C."/>
            <person name="Jouanno E."/>
            <person name="Wen M."/>
            <person name="Mejri S."/>
            <person name="Dirks R."/>
            <person name="Jansen H."/>
            <person name="Henkel C."/>
            <person name="Chen W.J."/>
            <person name="Zahm M."/>
            <person name="Cabau C."/>
            <person name="Klopp C."/>
            <person name="Thompson A.W."/>
            <person name="Robinson-Rechavi M."/>
            <person name="Braasch I."/>
            <person name="Lecointre G."/>
            <person name="Bobe J."/>
            <person name="Postlethwait J.H."/>
            <person name="Berthelot C."/>
            <person name="Roest Crollius H."/>
            <person name="Guiguen Y."/>
        </authorList>
    </citation>
    <scope>NUCLEOTIDE SEQUENCE</scope>
    <source>
        <strain evidence="2">NC1722</strain>
    </source>
</reference>
<keyword evidence="3" id="KW-1185">Reference proteome</keyword>
<sequence>MLTHILEQLHTLSDFAETRNDCVPSPPGDRPCGCRPPSNPQHPRKDAGQGLVENRSGSNTDEAVYTYGSLSSSSD</sequence>
<evidence type="ECO:0000313" key="2">
    <source>
        <dbReference type="EMBL" id="KAJ8397958.1"/>
    </source>
</evidence>
<evidence type="ECO:0000256" key="1">
    <source>
        <dbReference type="SAM" id="MobiDB-lite"/>
    </source>
</evidence>
<feature type="region of interest" description="Disordered" evidence="1">
    <location>
        <begin position="18"/>
        <end position="75"/>
    </location>
</feature>
<proteinExistence type="predicted"/>
<evidence type="ECO:0000313" key="3">
    <source>
        <dbReference type="Proteomes" id="UP001221898"/>
    </source>
</evidence>
<protein>
    <submittedName>
        <fullName evidence="2">Uncharacterized protein</fullName>
    </submittedName>
</protein>
<organism evidence="2 3">
    <name type="scientific">Aldrovandia affinis</name>
    <dbReference type="NCBI Taxonomy" id="143900"/>
    <lineage>
        <taxon>Eukaryota</taxon>
        <taxon>Metazoa</taxon>
        <taxon>Chordata</taxon>
        <taxon>Craniata</taxon>
        <taxon>Vertebrata</taxon>
        <taxon>Euteleostomi</taxon>
        <taxon>Actinopterygii</taxon>
        <taxon>Neopterygii</taxon>
        <taxon>Teleostei</taxon>
        <taxon>Notacanthiformes</taxon>
        <taxon>Halosauridae</taxon>
        <taxon>Aldrovandia</taxon>
    </lineage>
</organism>
<name>A0AAD7S8N7_9TELE</name>
<comment type="caution">
    <text evidence="2">The sequence shown here is derived from an EMBL/GenBank/DDBJ whole genome shotgun (WGS) entry which is preliminary data.</text>
</comment>
<gene>
    <name evidence="2" type="ORF">AAFF_G00433050</name>
</gene>
<dbReference type="Proteomes" id="UP001221898">
    <property type="component" value="Unassembled WGS sequence"/>
</dbReference>
<dbReference type="AlphaFoldDB" id="A0AAD7S8N7"/>
<accession>A0AAD7S8N7</accession>